<feature type="domain" description="Aldehyde dehydrogenase" evidence="2">
    <location>
        <begin position="2"/>
        <end position="104"/>
    </location>
</feature>
<keyword evidence="1 3" id="KW-0560">Oxidoreductase</keyword>
<proteinExistence type="predicted"/>
<dbReference type="Proteomes" id="UP000234382">
    <property type="component" value="Unassembled WGS sequence"/>
</dbReference>
<sequence length="109" mass="12097">MPDDSELGRGEIFGPVTQLLRRTSRDDAVELINGEPYGLASSVWCEDIAQMRWWASRIRVGTLAVNVYSEGTEATPFGGLRQSGFWGRDNGPEALDTYQETVTVWVADT</sequence>
<dbReference type="InterPro" id="IPR015590">
    <property type="entry name" value="Aldehyde_DH_dom"/>
</dbReference>
<keyword evidence="4" id="KW-1185">Reference proteome</keyword>
<reference evidence="4" key="1">
    <citation type="submission" date="2017-03" db="EMBL/GenBank/DDBJ databases">
        <authorList>
            <person name="Monnet C."/>
        </authorList>
    </citation>
    <scope>NUCLEOTIDE SEQUENCE [LARGE SCALE GENOMIC DNA]</scope>
    <source>
        <strain evidence="4">ATCC 49514</strain>
    </source>
</reference>
<dbReference type="InterPro" id="IPR016163">
    <property type="entry name" value="Ald_DH_C"/>
</dbReference>
<dbReference type="PANTHER" id="PTHR11699">
    <property type="entry name" value="ALDEHYDE DEHYDROGENASE-RELATED"/>
    <property type="match status" value="1"/>
</dbReference>
<accession>A0A2H1IPA1</accession>
<dbReference type="InterPro" id="IPR016162">
    <property type="entry name" value="Ald_DH_N"/>
</dbReference>
<dbReference type="Gene3D" id="3.40.309.10">
    <property type="entry name" value="Aldehyde Dehydrogenase, Chain A, domain 2"/>
    <property type="match status" value="1"/>
</dbReference>
<dbReference type="Gene3D" id="3.40.605.10">
    <property type="entry name" value="Aldehyde Dehydrogenase, Chain A, domain 1"/>
    <property type="match status" value="1"/>
</dbReference>
<evidence type="ECO:0000313" key="4">
    <source>
        <dbReference type="Proteomes" id="UP000234382"/>
    </source>
</evidence>
<dbReference type="SUPFAM" id="SSF53720">
    <property type="entry name" value="ALDH-like"/>
    <property type="match status" value="1"/>
</dbReference>
<dbReference type="AlphaFoldDB" id="A0A2H1IPA1"/>
<name>A0A2H1IPA1_9MICO</name>
<dbReference type="Pfam" id="PF00171">
    <property type="entry name" value="Aldedh"/>
    <property type="match status" value="1"/>
</dbReference>
<organism evidence="3 4">
    <name type="scientific">Brevibacterium iodinum ATCC 49514</name>
    <dbReference type="NCBI Taxonomy" id="1255616"/>
    <lineage>
        <taxon>Bacteria</taxon>
        <taxon>Bacillati</taxon>
        <taxon>Actinomycetota</taxon>
        <taxon>Actinomycetes</taxon>
        <taxon>Micrococcales</taxon>
        <taxon>Brevibacteriaceae</taxon>
        <taxon>Brevibacterium</taxon>
    </lineage>
</organism>
<dbReference type="EC" id="1.2.1.-" evidence="3"/>
<evidence type="ECO:0000313" key="3">
    <source>
        <dbReference type="EMBL" id="SMX76986.1"/>
    </source>
</evidence>
<dbReference type="InterPro" id="IPR016161">
    <property type="entry name" value="Ald_DH/histidinol_DH"/>
</dbReference>
<evidence type="ECO:0000256" key="1">
    <source>
        <dbReference type="ARBA" id="ARBA00023002"/>
    </source>
</evidence>
<dbReference type="EMBL" id="FXYX01000005">
    <property type="protein sequence ID" value="SMX76986.1"/>
    <property type="molecule type" value="Genomic_DNA"/>
</dbReference>
<evidence type="ECO:0000259" key="2">
    <source>
        <dbReference type="Pfam" id="PF00171"/>
    </source>
</evidence>
<gene>
    <name evidence="3" type="ORF">BI49514_01169</name>
</gene>
<protein>
    <submittedName>
        <fullName evidence="3">Aldehyde dehydrogenase family protein</fullName>
        <ecNumber evidence="3">1.2.1.-</ecNumber>
    </submittedName>
</protein>
<dbReference type="GO" id="GO:0016620">
    <property type="term" value="F:oxidoreductase activity, acting on the aldehyde or oxo group of donors, NAD or NADP as acceptor"/>
    <property type="evidence" value="ECO:0007669"/>
    <property type="project" value="InterPro"/>
</dbReference>